<organism evidence="8">
    <name type="scientific">Cacopsylla melanoneura</name>
    <dbReference type="NCBI Taxonomy" id="428564"/>
    <lineage>
        <taxon>Eukaryota</taxon>
        <taxon>Metazoa</taxon>
        <taxon>Ecdysozoa</taxon>
        <taxon>Arthropoda</taxon>
        <taxon>Hexapoda</taxon>
        <taxon>Insecta</taxon>
        <taxon>Pterygota</taxon>
        <taxon>Neoptera</taxon>
        <taxon>Paraneoptera</taxon>
        <taxon>Hemiptera</taxon>
        <taxon>Sternorrhyncha</taxon>
        <taxon>Psylloidea</taxon>
        <taxon>Psyllidae</taxon>
        <taxon>Psyllinae</taxon>
        <taxon>Cacopsylla</taxon>
    </lineage>
</organism>
<dbReference type="PANTHER" id="PTHR10926">
    <property type="entry name" value="CELL CYCLE CONTROL PROTEIN 50"/>
    <property type="match status" value="1"/>
</dbReference>
<name>A0A8D8YBB0_9HEMI</name>
<evidence type="ECO:0000256" key="7">
    <source>
        <dbReference type="SAM" id="Phobius"/>
    </source>
</evidence>
<dbReference type="InterPro" id="IPR005045">
    <property type="entry name" value="CDC50/LEM3_fam"/>
</dbReference>
<dbReference type="EMBL" id="HBUF01369866">
    <property type="protein sequence ID" value="CAG6725599.1"/>
    <property type="molecule type" value="Transcribed_RNA"/>
</dbReference>
<evidence type="ECO:0000256" key="1">
    <source>
        <dbReference type="ARBA" id="ARBA00004141"/>
    </source>
</evidence>
<evidence type="ECO:0000313" key="8">
    <source>
        <dbReference type="EMBL" id="CAG6725599.1"/>
    </source>
</evidence>
<keyword evidence="3 7" id="KW-0812">Transmembrane</keyword>
<dbReference type="PIRSF" id="PIRSF015840">
    <property type="entry name" value="DUF284_TM_euk"/>
    <property type="match status" value="1"/>
</dbReference>
<dbReference type="GO" id="GO:0005794">
    <property type="term" value="C:Golgi apparatus"/>
    <property type="evidence" value="ECO:0007669"/>
    <property type="project" value="TreeGrafter"/>
</dbReference>
<dbReference type="PANTHER" id="PTHR10926:SF0">
    <property type="entry name" value="CDC50, ISOFORM A"/>
    <property type="match status" value="1"/>
</dbReference>
<comment type="similarity">
    <text evidence="2 6">Belongs to the CDC50/LEM3 family.</text>
</comment>
<dbReference type="EMBL" id="HBUF01369869">
    <property type="protein sequence ID" value="CAG6725605.1"/>
    <property type="molecule type" value="Transcribed_RNA"/>
</dbReference>
<sequence length="270" mass="30171">MASTSTTTESVAVANHDETDVVMNTNAKQTYKPKESAFNQQKLPAWQPILTAGTVMPAFFTFGLVFIPIGVGLMYFADNVKELSLDYTYCISNESPDKTCAVVIGNKRTENCTCEIEFTLNESIDGNVFIYYGLTNFYQNHRRYVKSRDDMQLLGQLSSTVSMDCEDYDYSTVDGVKKPIAPCGAIANSLFSDSFKIFSVNNSKEVPVLRTGIAWPSDREVKFHNPPGPDLKEAFKSFSRPHSCPVKPNETKPNFGTEQSRVCRVMILLK</sequence>
<keyword evidence="4 7" id="KW-1133">Transmembrane helix</keyword>
<dbReference type="GO" id="GO:0005783">
    <property type="term" value="C:endoplasmic reticulum"/>
    <property type="evidence" value="ECO:0007669"/>
    <property type="project" value="TreeGrafter"/>
</dbReference>
<dbReference type="EMBL" id="HBUF01369868">
    <property type="protein sequence ID" value="CAG6725603.1"/>
    <property type="molecule type" value="Transcribed_RNA"/>
</dbReference>
<dbReference type="AlphaFoldDB" id="A0A8D8YBB0"/>
<dbReference type="EMBL" id="HBUF01369867">
    <property type="protein sequence ID" value="CAG6725601.1"/>
    <property type="molecule type" value="Transcribed_RNA"/>
</dbReference>
<dbReference type="Pfam" id="PF03381">
    <property type="entry name" value="CDC50"/>
    <property type="match status" value="1"/>
</dbReference>
<evidence type="ECO:0000256" key="6">
    <source>
        <dbReference type="PIRNR" id="PIRNR015840"/>
    </source>
</evidence>
<accession>A0A8D8YBB0</accession>
<feature type="transmembrane region" description="Helical" evidence="7">
    <location>
        <begin position="55"/>
        <end position="77"/>
    </location>
</feature>
<dbReference type="GO" id="GO:0005886">
    <property type="term" value="C:plasma membrane"/>
    <property type="evidence" value="ECO:0007669"/>
    <property type="project" value="TreeGrafter"/>
</dbReference>
<keyword evidence="5 6" id="KW-0472">Membrane</keyword>
<comment type="subcellular location">
    <subcellularLocation>
        <location evidence="1">Membrane</location>
        <topology evidence="1">Multi-pass membrane protein</topology>
    </subcellularLocation>
</comment>
<evidence type="ECO:0000256" key="4">
    <source>
        <dbReference type="ARBA" id="ARBA00022989"/>
    </source>
</evidence>
<evidence type="ECO:0000256" key="5">
    <source>
        <dbReference type="ARBA" id="ARBA00023136"/>
    </source>
</evidence>
<evidence type="ECO:0000256" key="3">
    <source>
        <dbReference type="ARBA" id="ARBA00022692"/>
    </source>
</evidence>
<evidence type="ECO:0000256" key="2">
    <source>
        <dbReference type="ARBA" id="ARBA00009457"/>
    </source>
</evidence>
<proteinExistence type="inferred from homology"/>
<reference evidence="8" key="1">
    <citation type="submission" date="2021-05" db="EMBL/GenBank/DDBJ databases">
        <authorList>
            <person name="Alioto T."/>
            <person name="Alioto T."/>
            <person name="Gomez Garrido J."/>
        </authorList>
    </citation>
    <scope>NUCLEOTIDE SEQUENCE</scope>
</reference>
<protein>
    <submittedName>
        <fullName evidence="8">Cell cycle control protein 50A</fullName>
    </submittedName>
</protein>